<evidence type="ECO:0000256" key="1">
    <source>
        <dbReference type="SAM" id="MobiDB-lite"/>
    </source>
</evidence>
<name>A0A3R7M1J5_9TRYP</name>
<evidence type="ECO:0000313" key="2">
    <source>
        <dbReference type="EMBL" id="RNF07336.1"/>
    </source>
</evidence>
<proteinExistence type="predicted"/>
<dbReference type="OrthoDB" id="29879at2759"/>
<evidence type="ECO:0000313" key="3">
    <source>
        <dbReference type="Proteomes" id="UP000284403"/>
    </source>
</evidence>
<dbReference type="EMBL" id="MKKU01000569">
    <property type="protein sequence ID" value="RNF07336.1"/>
    <property type="molecule type" value="Genomic_DNA"/>
</dbReference>
<feature type="non-terminal residue" evidence="2">
    <location>
        <position position="1"/>
    </location>
</feature>
<comment type="caution">
    <text evidence="2">The sequence shown here is derived from an EMBL/GenBank/DDBJ whole genome shotgun (WGS) entry which is preliminary data.</text>
</comment>
<reference evidence="2 3" key="1">
    <citation type="journal article" date="2018" name="BMC Genomics">
        <title>Genomic comparison of Trypanosoma conorhini and Trypanosoma rangeli to Trypanosoma cruzi strains of high and low virulence.</title>
        <authorList>
            <person name="Bradwell K.R."/>
            <person name="Koparde V.N."/>
            <person name="Matveyev A.V."/>
            <person name="Serrano M.G."/>
            <person name="Alves J.M."/>
            <person name="Parikh H."/>
            <person name="Huang B."/>
            <person name="Lee V."/>
            <person name="Espinosa-Alvarez O."/>
            <person name="Ortiz P.A."/>
            <person name="Costa-Martins A.G."/>
            <person name="Teixeira M.M."/>
            <person name="Buck G.A."/>
        </authorList>
    </citation>
    <scope>NUCLEOTIDE SEQUENCE [LARGE SCALE GENOMIC DNA]</scope>
    <source>
        <strain evidence="2 3">025E</strain>
    </source>
</reference>
<dbReference type="GeneID" id="40320998"/>
<sequence length="183" mass="19979">WGAGRWWRSLLPRGPPLLVPGAPSPPTSRRPPRSARGGWGRTRRRGAGARAAEPCSARAVSCALVCFTCEAYLPNPTGLISEVDCIDEMVMLVAPGKRDQSDLLRRIAVPKSWSIQVSFLAGGWVGEGNAMLEKLVGGPLAAPPRRAERAVRKAQLKSIRPVFFCLVFQPFPLSFYFLPLSRS</sequence>
<feature type="compositionally biased region" description="Pro residues" evidence="1">
    <location>
        <begin position="17"/>
        <end position="29"/>
    </location>
</feature>
<accession>A0A3R7M1J5</accession>
<keyword evidence="3" id="KW-1185">Reference proteome</keyword>
<dbReference type="Proteomes" id="UP000284403">
    <property type="component" value="Unassembled WGS sequence"/>
</dbReference>
<dbReference type="RefSeq" id="XP_029225634.1">
    <property type="nucleotide sequence ID" value="XM_029374253.1"/>
</dbReference>
<feature type="region of interest" description="Disordered" evidence="1">
    <location>
        <begin position="17"/>
        <end position="46"/>
    </location>
</feature>
<dbReference type="AlphaFoldDB" id="A0A3R7M1J5"/>
<organism evidence="2 3">
    <name type="scientific">Trypanosoma conorhini</name>
    <dbReference type="NCBI Taxonomy" id="83891"/>
    <lineage>
        <taxon>Eukaryota</taxon>
        <taxon>Discoba</taxon>
        <taxon>Euglenozoa</taxon>
        <taxon>Kinetoplastea</taxon>
        <taxon>Metakinetoplastina</taxon>
        <taxon>Trypanosomatida</taxon>
        <taxon>Trypanosomatidae</taxon>
        <taxon>Trypanosoma</taxon>
    </lineage>
</organism>
<gene>
    <name evidence="2" type="ORF">Tco025E_07387</name>
</gene>
<protein>
    <submittedName>
        <fullName evidence="2">MGT2 magnesium transporter</fullName>
    </submittedName>
</protein>